<dbReference type="SUPFAM" id="SSF109604">
    <property type="entry name" value="HD-domain/PDEase-like"/>
    <property type="match status" value="1"/>
</dbReference>
<dbReference type="PROSITE" id="PS50883">
    <property type="entry name" value="EAL"/>
    <property type="match status" value="1"/>
</dbReference>
<comment type="caution">
    <text evidence="3">The sequence shown here is derived from an EMBL/GenBank/DDBJ whole genome shotgun (WGS) entry which is preliminary data.</text>
</comment>
<evidence type="ECO:0000313" key="4">
    <source>
        <dbReference type="Proteomes" id="UP001595912"/>
    </source>
</evidence>
<dbReference type="InterPro" id="IPR014408">
    <property type="entry name" value="dGMP_Pdiesterase_EAL/HD-GYP"/>
</dbReference>
<dbReference type="PIRSF" id="PIRSF003180">
    <property type="entry name" value="DiGMPpdiest_YuxH"/>
    <property type="match status" value="1"/>
</dbReference>
<dbReference type="PROSITE" id="PS51833">
    <property type="entry name" value="HDOD"/>
    <property type="match status" value="1"/>
</dbReference>
<dbReference type="RefSeq" id="WP_380119641.1">
    <property type="nucleotide sequence ID" value="NZ_JBHSIU010000041.1"/>
</dbReference>
<feature type="domain" description="HDOD" evidence="2">
    <location>
        <begin position="210"/>
        <end position="396"/>
    </location>
</feature>
<sequence>MSQETGGPDGDHVVHVGRQPIYDRDGAVIAHELLFRAGATASTASRRDAHATARVLVAAFTEFGLDEVSGGRVCFINLTRDFLTGQLPLPFDCSQAVLEVLETTDVDEDVLAGVTALAEEGYTIALDDFVFGTSHERLLDIATYVKIDMLDADEAMVRATVLNCRLHAHLQLIAERLETPEALDFAMSLGFEFFQGHVLGRPHVSSTVALAPSRLTRLRVMAALSTDDVDIDGLVDLVGQDAALSLRLLRATNAASFGLNRTVSSIRDAVVALGLTRLRQWVTLMLVADLTEADPEQLSQLLIRARCCQLLAEASALPGEPAYIGGLLSAVADLFGEPTDRVLNGVPLDPALTDALVAGTGPLGEVLAIVRAYTTPGAEPALPRSLATADPAALASLYLTAARWANRTLSDLSGELRHPEPDPVPHTH</sequence>
<dbReference type="InterPro" id="IPR052340">
    <property type="entry name" value="RNase_Y/CdgJ"/>
</dbReference>
<dbReference type="SUPFAM" id="SSF141868">
    <property type="entry name" value="EAL domain-like"/>
    <property type="match status" value="1"/>
</dbReference>
<dbReference type="InterPro" id="IPR035919">
    <property type="entry name" value="EAL_sf"/>
</dbReference>
<evidence type="ECO:0000313" key="3">
    <source>
        <dbReference type="EMBL" id="MFC5001982.1"/>
    </source>
</evidence>
<proteinExistence type="predicted"/>
<dbReference type="EMBL" id="JBHSIU010000041">
    <property type="protein sequence ID" value="MFC5001982.1"/>
    <property type="molecule type" value="Genomic_DNA"/>
</dbReference>
<dbReference type="InterPro" id="IPR013976">
    <property type="entry name" value="HDOD"/>
</dbReference>
<dbReference type="Pfam" id="PF08668">
    <property type="entry name" value="HDOD"/>
    <property type="match status" value="1"/>
</dbReference>
<gene>
    <name evidence="3" type="ORF">ACFPIJ_29635</name>
</gene>
<dbReference type="Proteomes" id="UP001595912">
    <property type="component" value="Unassembled WGS sequence"/>
</dbReference>
<organism evidence="3 4">
    <name type="scientific">Dactylosporangium cerinum</name>
    <dbReference type="NCBI Taxonomy" id="1434730"/>
    <lineage>
        <taxon>Bacteria</taxon>
        <taxon>Bacillati</taxon>
        <taxon>Actinomycetota</taxon>
        <taxon>Actinomycetes</taxon>
        <taxon>Micromonosporales</taxon>
        <taxon>Micromonosporaceae</taxon>
        <taxon>Dactylosporangium</taxon>
    </lineage>
</organism>
<dbReference type="PANTHER" id="PTHR33525:SF4">
    <property type="entry name" value="CYCLIC DI-GMP PHOSPHODIESTERASE CDGJ"/>
    <property type="match status" value="1"/>
</dbReference>
<accession>A0ABV9W3Z6</accession>
<dbReference type="Gene3D" id="1.10.3210.10">
    <property type="entry name" value="Hypothetical protein af1432"/>
    <property type="match status" value="1"/>
</dbReference>
<dbReference type="InterPro" id="IPR001633">
    <property type="entry name" value="EAL_dom"/>
</dbReference>
<evidence type="ECO:0000259" key="2">
    <source>
        <dbReference type="PROSITE" id="PS51833"/>
    </source>
</evidence>
<protein>
    <submittedName>
        <fullName evidence="3">EAL and HDOD domain-containing protein</fullName>
    </submittedName>
</protein>
<feature type="domain" description="EAL" evidence="1">
    <location>
        <begin position="1"/>
        <end position="216"/>
    </location>
</feature>
<keyword evidence="4" id="KW-1185">Reference proteome</keyword>
<dbReference type="PANTHER" id="PTHR33525">
    <property type="match status" value="1"/>
</dbReference>
<reference evidence="4" key="1">
    <citation type="journal article" date="2019" name="Int. J. Syst. Evol. Microbiol.">
        <title>The Global Catalogue of Microorganisms (GCM) 10K type strain sequencing project: providing services to taxonomists for standard genome sequencing and annotation.</title>
        <authorList>
            <consortium name="The Broad Institute Genomics Platform"/>
            <consortium name="The Broad Institute Genome Sequencing Center for Infectious Disease"/>
            <person name="Wu L."/>
            <person name="Ma J."/>
        </authorList>
    </citation>
    <scope>NUCLEOTIDE SEQUENCE [LARGE SCALE GENOMIC DNA]</scope>
    <source>
        <strain evidence="4">CGMCC 4.7152</strain>
    </source>
</reference>
<dbReference type="SMART" id="SM00052">
    <property type="entry name" value="EAL"/>
    <property type="match status" value="1"/>
</dbReference>
<evidence type="ECO:0000259" key="1">
    <source>
        <dbReference type="PROSITE" id="PS50883"/>
    </source>
</evidence>
<dbReference type="Gene3D" id="3.20.20.450">
    <property type="entry name" value="EAL domain"/>
    <property type="match status" value="1"/>
</dbReference>
<name>A0ABV9W3Z6_9ACTN</name>
<dbReference type="Pfam" id="PF00563">
    <property type="entry name" value="EAL"/>
    <property type="match status" value="1"/>
</dbReference>